<dbReference type="Proteomes" id="UP001497472">
    <property type="component" value="Unassembled WGS sequence"/>
</dbReference>
<protein>
    <recommendedName>
        <fullName evidence="4">Peptidase S1 domain-containing protein</fullName>
    </recommendedName>
</protein>
<evidence type="ECO:0000313" key="3">
    <source>
        <dbReference type="Proteomes" id="UP001497472"/>
    </source>
</evidence>
<gene>
    <name evidence="2" type="ORF">LNINA_LOCUS7880</name>
</gene>
<evidence type="ECO:0008006" key="4">
    <source>
        <dbReference type="Google" id="ProtNLM"/>
    </source>
</evidence>
<evidence type="ECO:0000256" key="1">
    <source>
        <dbReference type="SAM" id="Phobius"/>
    </source>
</evidence>
<sequence length="286" mass="31414">MDIADNNTALIEGTTEDNCEFRHNFISIPWDERTRASKIGIIILLSSIFLGTMSLVIHNLVIHYKDFDPKALNSDTSIDCNLVKVDAYRYVARIRSVVNMELICVGAVLSQSSILANELCLRSGPIRLHLGSPTEPKCKKGFPVDAFEVIPHEGVITKALVILTSFEDFTKCAASIKIGGNINLQRKAYIIGRPFRGGRSLSLQLVNIAKQPANSSEVTSFQQDKVICVTDLEKCPVRAGDLLIQDGLLYGLASTSMNNRGLKNLVCFANIGVVHKEIKLLDARVA</sequence>
<name>A0AAV1JGM6_9NEOP</name>
<accession>A0AAV1JGM6</accession>
<comment type="caution">
    <text evidence="2">The sequence shown here is derived from an EMBL/GenBank/DDBJ whole genome shotgun (WGS) entry which is preliminary data.</text>
</comment>
<keyword evidence="1" id="KW-0472">Membrane</keyword>
<feature type="transmembrane region" description="Helical" evidence="1">
    <location>
        <begin position="39"/>
        <end position="62"/>
    </location>
</feature>
<reference evidence="2 3" key="1">
    <citation type="submission" date="2023-11" db="EMBL/GenBank/DDBJ databases">
        <authorList>
            <person name="Okamura Y."/>
        </authorList>
    </citation>
    <scope>NUCLEOTIDE SEQUENCE [LARGE SCALE GENOMIC DNA]</scope>
</reference>
<organism evidence="2 3">
    <name type="scientific">Leptosia nina</name>
    <dbReference type="NCBI Taxonomy" id="320188"/>
    <lineage>
        <taxon>Eukaryota</taxon>
        <taxon>Metazoa</taxon>
        <taxon>Ecdysozoa</taxon>
        <taxon>Arthropoda</taxon>
        <taxon>Hexapoda</taxon>
        <taxon>Insecta</taxon>
        <taxon>Pterygota</taxon>
        <taxon>Neoptera</taxon>
        <taxon>Endopterygota</taxon>
        <taxon>Lepidoptera</taxon>
        <taxon>Glossata</taxon>
        <taxon>Ditrysia</taxon>
        <taxon>Papilionoidea</taxon>
        <taxon>Pieridae</taxon>
        <taxon>Pierinae</taxon>
        <taxon>Leptosia</taxon>
    </lineage>
</organism>
<dbReference type="EMBL" id="CAVLEF010000010">
    <property type="protein sequence ID" value="CAK1548510.1"/>
    <property type="molecule type" value="Genomic_DNA"/>
</dbReference>
<keyword evidence="1" id="KW-0812">Transmembrane</keyword>
<keyword evidence="3" id="KW-1185">Reference proteome</keyword>
<dbReference type="AlphaFoldDB" id="A0AAV1JGM6"/>
<keyword evidence="1" id="KW-1133">Transmembrane helix</keyword>
<proteinExistence type="predicted"/>
<evidence type="ECO:0000313" key="2">
    <source>
        <dbReference type="EMBL" id="CAK1548510.1"/>
    </source>
</evidence>
<dbReference type="InterPro" id="IPR009003">
    <property type="entry name" value="Peptidase_S1_PA"/>
</dbReference>
<dbReference type="SUPFAM" id="SSF50494">
    <property type="entry name" value="Trypsin-like serine proteases"/>
    <property type="match status" value="1"/>
</dbReference>